<dbReference type="EMBL" id="MLAK01001269">
    <property type="protein sequence ID" value="OHS95052.1"/>
    <property type="molecule type" value="Genomic_DNA"/>
</dbReference>
<gene>
    <name evidence="2" type="ORF">TRFO_38766</name>
</gene>
<comment type="similarity">
    <text evidence="1">Belongs to the sel-1 family.</text>
</comment>
<dbReference type="AlphaFoldDB" id="A0A1J4JCQ0"/>
<sequence>MVNYGIMLESGRGVEQNEEEAVKYYQQAAIMNNFGGMVNLGAMLEDGRGISQNL</sequence>
<dbReference type="RefSeq" id="XP_068348189.1">
    <property type="nucleotide sequence ID" value="XM_068512247.1"/>
</dbReference>
<comment type="caution">
    <text evidence="2">The sequence shown here is derived from an EMBL/GenBank/DDBJ whole genome shotgun (WGS) entry which is preliminary data.</text>
</comment>
<dbReference type="InterPro" id="IPR011990">
    <property type="entry name" value="TPR-like_helical_dom_sf"/>
</dbReference>
<name>A0A1J4JCQ0_9EUKA</name>
<evidence type="ECO:0000313" key="2">
    <source>
        <dbReference type="EMBL" id="OHS95052.1"/>
    </source>
</evidence>
<protein>
    <recommendedName>
        <fullName evidence="4">Sel1 repeat family protein</fullName>
    </recommendedName>
</protein>
<reference evidence="2" key="1">
    <citation type="submission" date="2016-10" db="EMBL/GenBank/DDBJ databases">
        <authorList>
            <person name="Benchimol M."/>
            <person name="Almeida L.G."/>
            <person name="Vasconcelos A.T."/>
            <person name="Perreira-Neves A."/>
            <person name="Rosa I.A."/>
            <person name="Tasca T."/>
            <person name="Bogo M.R."/>
            <person name="de Souza W."/>
        </authorList>
    </citation>
    <scope>NUCLEOTIDE SEQUENCE [LARGE SCALE GENOMIC DNA]</scope>
    <source>
        <strain evidence="2">K</strain>
    </source>
</reference>
<evidence type="ECO:0008006" key="4">
    <source>
        <dbReference type="Google" id="ProtNLM"/>
    </source>
</evidence>
<dbReference type="Gene3D" id="1.25.40.10">
    <property type="entry name" value="Tetratricopeptide repeat domain"/>
    <property type="match status" value="1"/>
</dbReference>
<accession>A0A1J4JCQ0</accession>
<dbReference type="VEuPathDB" id="TrichDB:TRFO_38766"/>
<evidence type="ECO:0000313" key="3">
    <source>
        <dbReference type="Proteomes" id="UP000179807"/>
    </source>
</evidence>
<dbReference type="Pfam" id="PF08238">
    <property type="entry name" value="Sel1"/>
    <property type="match status" value="2"/>
</dbReference>
<dbReference type="SMART" id="SM00671">
    <property type="entry name" value="SEL1"/>
    <property type="match status" value="1"/>
</dbReference>
<dbReference type="GeneID" id="94846951"/>
<dbReference type="SUPFAM" id="SSF81901">
    <property type="entry name" value="HCP-like"/>
    <property type="match status" value="1"/>
</dbReference>
<dbReference type="OrthoDB" id="206966at2759"/>
<dbReference type="PANTHER" id="PTHR11102:SF160">
    <property type="entry name" value="ERAD-ASSOCIATED E3 UBIQUITIN-PROTEIN LIGASE COMPONENT HRD3"/>
    <property type="match status" value="1"/>
</dbReference>
<dbReference type="InterPro" id="IPR050767">
    <property type="entry name" value="Sel1_AlgK"/>
</dbReference>
<dbReference type="InterPro" id="IPR006597">
    <property type="entry name" value="Sel1-like"/>
</dbReference>
<dbReference type="Proteomes" id="UP000179807">
    <property type="component" value="Unassembled WGS sequence"/>
</dbReference>
<dbReference type="PANTHER" id="PTHR11102">
    <property type="entry name" value="SEL-1-LIKE PROTEIN"/>
    <property type="match status" value="1"/>
</dbReference>
<proteinExistence type="inferred from homology"/>
<organism evidence="2 3">
    <name type="scientific">Tritrichomonas foetus</name>
    <dbReference type="NCBI Taxonomy" id="1144522"/>
    <lineage>
        <taxon>Eukaryota</taxon>
        <taxon>Metamonada</taxon>
        <taxon>Parabasalia</taxon>
        <taxon>Tritrichomonadida</taxon>
        <taxon>Tritrichomonadidae</taxon>
        <taxon>Tritrichomonas</taxon>
    </lineage>
</organism>
<keyword evidence="3" id="KW-1185">Reference proteome</keyword>
<evidence type="ECO:0000256" key="1">
    <source>
        <dbReference type="ARBA" id="ARBA00038101"/>
    </source>
</evidence>